<proteinExistence type="predicted"/>
<evidence type="ECO:0000313" key="3">
    <source>
        <dbReference type="Proteomes" id="UP001203880"/>
    </source>
</evidence>
<name>A0ABT0Q5I4_9RHOB</name>
<gene>
    <name evidence="2" type="ORF">M3P21_14210</name>
</gene>
<accession>A0ABT0Q5I4</accession>
<dbReference type="InterPro" id="IPR014922">
    <property type="entry name" value="YdhG-like"/>
</dbReference>
<dbReference type="Pfam" id="PF08818">
    <property type="entry name" value="DUF1801"/>
    <property type="match status" value="1"/>
</dbReference>
<keyword evidence="3" id="KW-1185">Reference proteome</keyword>
<evidence type="ECO:0000313" key="2">
    <source>
        <dbReference type="EMBL" id="MCL6284687.1"/>
    </source>
</evidence>
<comment type="caution">
    <text evidence="2">The sequence shown here is derived from an EMBL/GenBank/DDBJ whole genome shotgun (WGS) entry which is preliminary data.</text>
</comment>
<dbReference type="RefSeq" id="WP_249710794.1">
    <property type="nucleotide sequence ID" value="NZ_JAMFMB010000017.1"/>
</dbReference>
<reference evidence="2" key="1">
    <citation type="submission" date="2022-05" db="EMBL/GenBank/DDBJ databases">
        <authorList>
            <person name="Park J.-S."/>
        </authorList>
    </citation>
    <scope>NUCLEOTIDE SEQUENCE</scope>
    <source>
        <strain evidence="2">2012CJ41-6</strain>
    </source>
</reference>
<protein>
    <submittedName>
        <fullName evidence="2">DUF1801 domain-containing protein</fullName>
    </submittedName>
</protein>
<dbReference type="SUPFAM" id="SSF159888">
    <property type="entry name" value="YdhG-like"/>
    <property type="match status" value="1"/>
</dbReference>
<organism evidence="2 3">
    <name type="scientific">Ruegeria spongiae</name>
    <dbReference type="NCBI Taxonomy" id="2942209"/>
    <lineage>
        <taxon>Bacteria</taxon>
        <taxon>Pseudomonadati</taxon>
        <taxon>Pseudomonadota</taxon>
        <taxon>Alphaproteobacteria</taxon>
        <taxon>Rhodobacterales</taxon>
        <taxon>Roseobacteraceae</taxon>
        <taxon>Ruegeria</taxon>
    </lineage>
</organism>
<dbReference type="EMBL" id="JAMFMB010000017">
    <property type="protein sequence ID" value="MCL6284687.1"/>
    <property type="molecule type" value="Genomic_DNA"/>
</dbReference>
<feature type="domain" description="YdhG-like" evidence="1">
    <location>
        <begin position="21"/>
        <end position="123"/>
    </location>
</feature>
<sequence length="128" mass="14415">MTPFQSPKVEDAFAAFPPSAQEGLLRLREMIFDTAAALPEPAMLSEELKWGQPAYLTRKGTTIRLGIPKQAHFGMFVHCQTRLIPEFSQTFPGIDRIEGTRAVLFDDANEISTERHGWLIARALTYHV</sequence>
<evidence type="ECO:0000259" key="1">
    <source>
        <dbReference type="Pfam" id="PF08818"/>
    </source>
</evidence>
<dbReference type="Proteomes" id="UP001203880">
    <property type="component" value="Unassembled WGS sequence"/>
</dbReference>